<dbReference type="EMBL" id="QEAN01000046">
    <property type="protein sequence ID" value="TPX52002.1"/>
    <property type="molecule type" value="Genomic_DNA"/>
</dbReference>
<evidence type="ECO:0000256" key="18">
    <source>
        <dbReference type="ARBA" id="ARBA00022842"/>
    </source>
</evidence>
<reference evidence="25 26" key="1">
    <citation type="journal article" date="2019" name="Sci. Rep.">
        <title>Comparative genomics of chytrid fungi reveal insights into the obligate biotrophic and pathogenic lifestyle of Synchytrium endobioticum.</title>
        <authorList>
            <person name="van de Vossenberg B.T.L.H."/>
            <person name="Warris S."/>
            <person name="Nguyen H.D.T."/>
            <person name="van Gent-Pelzer M.P.E."/>
            <person name="Joly D.L."/>
            <person name="van de Geest H.C."/>
            <person name="Bonants P.J.M."/>
            <person name="Smith D.S."/>
            <person name="Levesque C.A."/>
            <person name="van der Lee T.A.J."/>
        </authorList>
    </citation>
    <scope>NUCLEOTIDE SEQUENCE [LARGE SCALE GENOMIC DNA]</scope>
    <source>
        <strain evidence="25 26">MB42</strain>
    </source>
</reference>
<evidence type="ECO:0000256" key="2">
    <source>
        <dbReference type="ARBA" id="ARBA00004496"/>
    </source>
</evidence>
<dbReference type="GO" id="GO:0043139">
    <property type="term" value="F:5'-3' DNA helicase activity"/>
    <property type="evidence" value="ECO:0007669"/>
    <property type="project" value="TreeGrafter"/>
</dbReference>
<evidence type="ECO:0000256" key="20">
    <source>
        <dbReference type="ARBA" id="ARBA00040334"/>
    </source>
</evidence>
<evidence type="ECO:0000256" key="8">
    <source>
        <dbReference type="ARBA" id="ARBA00022490"/>
    </source>
</evidence>
<dbReference type="Gene3D" id="3.40.50.300">
    <property type="entry name" value="P-loop containing nucleotide triphosphate hydrolases"/>
    <property type="match status" value="2"/>
</dbReference>
<sequence>MRKVKIFSGSSHPELAGLILERLGLPPATATLKRFSNAETAVEIGVSVRNEDVYIIQSGSSQVNDDLMELLIFINACKIASARRITAVLPYFPYNKQSKKKKIARGAITAKLVANMLSVAGVDHVITMDLHSSQVQGFFSRPVDNLLAEPTVAKYIRDKYSDWQNGVIVSKNAGGAKRATSLADRLKIDFALIHREKNHIREPTETPTTNGNGNETDESTTETEEDIHHYQQEDGLGELISTRLTLVGDVRGKPAFIVDDAIDSTHSFLDAAVHLKLSEASKVYIVATHGILAGNACREIEECVAIDEVIVTNSYPISDAKKAMTKKLRIMDISGVLAEAIRRTHNDTTMETLQEFVCDRIRLIQAEQDAEVEQITELQQKISQTRLFKLGILLSGLRITGSRTGICGQILVDFESGVGGQDALPPHTFRMGDIVCVEEHVSARSSKKIPIVSPHKTSGVLCRVNDKMMTVSFKQDEEPDDDWQFCRISKLANYVTYERMKTALKSLGAINPDSSSLVSVLFGLKTPTFSTIPELTYFDPTLNESQREAVSFTCSADHVALIHGPPGTGKTQTCVEAIRQLVARGERVLACGSSNISVDNLAERLSKSRIEMVRVGHPARVLGSVLDHSLEVRIKTSDEGQIVNDVRKDIDGQLAAASKCKSRVERRQIYNDVKQLRQELKQREIKVMDTIVTKGQVVLSTLSGAASRVLQKEKFDTVVIDEASQALEPESWIAILKAKRVILAGDHEQLPPTIKSTPSNPSKPSPLSKTLFDRMLEKYGDSVKRMLTIQYRMNQTIMKFSSSEFYENKLIAHKGVKDGLLCDLDGVESTDDTTVPLVFIDTSTSDLRESTDSDSLVLSESKTNEGEATLVLQHIQSLTKSGVKDSHIVILSPYAGQVSLLRNKLRETHPNLEIGTIDGMQGREKEAVVLSLVRSNENGEVGFLSDRRRLNVGLTRAKKHLCVVGDAECISRKNKFLKRMCAYMEENAEVSFASCWVHTYSKYSMHYFSNVNQPSIPATWEIVSNIIDKHNGQTQSSFGSTAPSKIGKNNKDVSSPQHTPKMIMPYTLQDRILLVGEGNFSFSASLSLLLHSAENIIATCYDSEEILKQKYPDVEAHIETITSLDGRILYGVNATTLHRLKPLKSSRFTKIVFNFPHTGAGIADQERNIIANQRLIIAFFNSARILLANENNVQGEIHLTLKDKEPYTSWNVRKLGTQCGLVCKSSFRFRAALYEGYRHRRTIGFDECVSDDANAEIGDARTFVFVIPSFSAGDDEKRRKKKGEDSDDDE</sequence>
<dbReference type="GO" id="GO:0000287">
    <property type="term" value="F:magnesium ion binding"/>
    <property type="evidence" value="ECO:0007669"/>
    <property type="project" value="InterPro"/>
</dbReference>
<dbReference type="InterPro" id="IPR003593">
    <property type="entry name" value="AAA+_ATPase"/>
</dbReference>
<keyword evidence="19" id="KW-0539">Nucleus</keyword>
<dbReference type="EC" id="2.7.6.1" evidence="7"/>
<dbReference type="GO" id="GO:0003723">
    <property type="term" value="F:RNA binding"/>
    <property type="evidence" value="ECO:0007669"/>
    <property type="project" value="InterPro"/>
</dbReference>
<dbReference type="Pfam" id="PF13793">
    <property type="entry name" value="Pribosyltran_N"/>
    <property type="match status" value="1"/>
</dbReference>
<keyword evidence="11" id="KW-0479">Metal-binding</keyword>
<dbReference type="SUPFAM" id="SSF53271">
    <property type="entry name" value="PRTase-like"/>
    <property type="match status" value="2"/>
</dbReference>
<dbReference type="GO" id="GO:0003677">
    <property type="term" value="F:DNA binding"/>
    <property type="evidence" value="ECO:0007669"/>
    <property type="project" value="InterPro"/>
</dbReference>
<dbReference type="GO" id="GO:0002189">
    <property type="term" value="C:ribose phosphate diphosphokinase complex"/>
    <property type="evidence" value="ECO:0007669"/>
    <property type="project" value="UniProtKB-ARBA"/>
</dbReference>
<dbReference type="Proteomes" id="UP000317494">
    <property type="component" value="Unassembled WGS sequence"/>
</dbReference>
<dbReference type="GO" id="GO:0004749">
    <property type="term" value="F:ribose phosphate diphosphokinase activity"/>
    <property type="evidence" value="ECO:0007669"/>
    <property type="project" value="UniProtKB-EC"/>
</dbReference>
<dbReference type="InterPro" id="IPR048761">
    <property type="entry name" value="SMUBP-2_HCS1_1B"/>
</dbReference>
<dbReference type="NCBIfam" id="TIGR00376">
    <property type="entry name" value="IGHMBP2 family helicase"/>
    <property type="match status" value="1"/>
</dbReference>
<dbReference type="GO" id="GO:0016787">
    <property type="term" value="F:hydrolase activity"/>
    <property type="evidence" value="ECO:0007669"/>
    <property type="project" value="UniProtKB-KW"/>
</dbReference>
<dbReference type="VEuPathDB" id="FungiDB:SeMB42_g01717"/>
<dbReference type="InterPro" id="IPR047187">
    <property type="entry name" value="SF1_C_Upf1"/>
</dbReference>
<comment type="pathway">
    <text evidence="3">Metabolic intermediate biosynthesis; 5-phospho-alpha-D-ribose 1-diphosphate biosynthesis; 5-phospho-alpha-D-ribose 1-diphosphate from D-ribose 5-phosphate (route I): step 1/1.</text>
</comment>
<dbReference type="InterPro" id="IPR041679">
    <property type="entry name" value="DNA2/NAM7-like_C"/>
</dbReference>
<dbReference type="GO" id="GO:0009165">
    <property type="term" value="P:nucleotide biosynthetic process"/>
    <property type="evidence" value="ECO:0007669"/>
    <property type="project" value="UniProtKB-KW"/>
</dbReference>
<keyword evidence="17" id="KW-0067">ATP-binding</keyword>
<dbReference type="PANTHER" id="PTHR43788:SF8">
    <property type="entry name" value="DNA-BINDING PROTEIN SMUBP-2"/>
    <property type="match status" value="1"/>
</dbReference>
<dbReference type="PANTHER" id="PTHR43788">
    <property type="entry name" value="DNA2/NAM7 HELICASE FAMILY MEMBER"/>
    <property type="match status" value="1"/>
</dbReference>
<keyword evidence="15" id="KW-0378">Hydrolase</keyword>
<dbReference type="FunFam" id="3.40.50.2020:FF:000017">
    <property type="entry name" value="Ribose-phosphate pyrophosphokinase 1"/>
    <property type="match status" value="1"/>
</dbReference>
<feature type="compositionally biased region" description="Polar residues" evidence="23">
    <location>
        <begin position="1033"/>
        <end position="1043"/>
    </location>
</feature>
<dbReference type="CDD" id="cd18044">
    <property type="entry name" value="DEXXQc_SMUBP2"/>
    <property type="match status" value="1"/>
</dbReference>
<dbReference type="Gene3D" id="2.40.30.270">
    <property type="match status" value="1"/>
</dbReference>
<dbReference type="GO" id="GO:0006015">
    <property type="term" value="P:5-phosphoribose 1-diphosphate biosynthetic process"/>
    <property type="evidence" value="ECO:0007669"/>
    <property type="project" value="UniProtKB-ARBA"/>
</dbReference>
<feature type="domain" description="AAA+ ATPase" evidence="24">
    <location>
        <begin position="556"/>
        <end position="781"/>
    </location>
</feature>
<dbReference type="FunFam" id="3.40.50.300:FF:000326">
    <property type="entry name" value="P-loop containing nucleoside triphosphate hydrolase"/>
    <property type="match status" value="1"/>
</dbReference>
<dbReference type="InterPro" id="IPR000836">
    <property type="entry name" value="PRTase_dom"/>
</dbReference>
<evidence type="ECO:0000256" key="3">
    <source>
        <dbReference type="ARBA" id="ARBA00004996"/>
    </source>
</evidence>
<evidence type="ECO:0000256" key="9">
    <source>
        <dbReference type="ARBA" id="ARBA00022553"/>
    </source>
</evidence>
<dbReference type="GO" id="GO:0070042">
    <property type="term" value="F:rRNA (uridine-N3-)-methyltransferase activity"/>
    <property type="evidence" value="ECO:0007669"/>
    <property type="project" value="InterPro"/>
</dbReference>
<evidence type="ECO:0000256" key="1">
    <source>
        <dbReference type="ARBA" id="ARBA00004123"/>
    </source>
</evidence>
<dbReference type="SMART" id="SM01400">
    <property type="entry name" value="Pribosyltran_N"/>
    <property type="match status" value="1"/>
</dbReference>
<evidence type="ECO:0000256" key="15">
    <source>
        <dbReference type="ARBA" id="ARBA00022801"/>
    </source>
</evidence>
<dbReference type="CDD" id="cd18808">
    <property type="entry name" value="SF1_C_Upf1"/>
    <property type="match status" value="1"/>
</dbReference>
<dbReference type="FunFam" id="3.40.50.2020:FF:000043">
    <property type="entry name" value="Ribose-phosphate pyrophosphokinase 1"/>
    <property type="match status" value="1"/>
</dbReference>
<evidence type="ECO:0000256" key="7">
    <source>
        <dbReference type="ARBA" id="ARBA00013247"/>
    </source>
</evidence>
<evidence type="ECO:0000256" key="22">
    <source>
        <dbReference type="ARBA" id="ARBA00077829"/>
    </source>
</evidence>
<name>A0A507DK20_9FUNG</name>
<comment type="caution">
    <text evidence="25">The sequence shown here is derived from an EMBL/GenBank/DDBJ whole genome shotgun (WGS) entry which is preliminary data.</text>
</comment>
<comment type="subcellular location">
    <subcellularLocation>
        <location evidence="2">Cytoplasm</location>
    </subcellularLocation>
    <subcellularLocation>
        <location evidence="1">Nucleus</location>
    </subcellularLocation>
</comment>
<evidence type="ECO:0000256" key="21">
    <source>
        <dbReference type="ARBA" id="ARBA00049535"/>
    </source>
</evidence>
<keyword evidence="8" id="KW-0963">Cytoplasm</keyword>
<dbReference type="InterPro" id="IPR027417">
    <property type="entry name" value="P-loop_NTPase"/>
</dbReference>
<dbReference type="Pfam" id="PF13086">
    <property type="entry name" value="AAA_11"/>
    <property type="match status" value="1"/>
</dbReference>
<dbReference type="EC" id="3.6.4.12" evidence="6"/>
<dbReference type="Pfam" id="PF14572">
    <property type="entry name" value="Pribosyl_synth"/>
    <property type="match status" value="1"/>
</dbReference>
<evidence type="ECO:0000256" key="10">
    <source>
        <dbReference type="ARBA" id="ARBA00022679"/>
    </source>
</evidence>
<dbReference type="InterPro" id="IPR029057">
    <property type="entry name" value="PRTase-like"/>
</dbReference>
<accession>A0A507DK20</accession>
<dbReference type="GO" id="GO:0005737">
    <property type="term" value="C:cytoplasm"/>
    <property type="evidence" value="ECO:0007669"/>
    <property type="project" value="UniProtKB-SubCell"/>
</dbReference>
<keyword evidence="14 25" id="KW-0418">Kinase</keyword>
<evidence type="ECO:0000256" key="13">
    <source>
        <dbReference type="ARBA" id="ARBA00022741"/>
    </source>
</evidence>
<dbReference type="GO" id="GO:0005694">
    <property type="term" value="C:chromosome"/>
    <property type="evidence" value="ECO:0007669"/>
    <property type="project" value="UniProtKB-ARBA"/>
</dbReference>
<dbReference type="GO" id="GO:0005524">
    <property type="term" value="F:ATP binding"/>
    <property type="evidence" value="ECO:0007669"/>
    <property type="project" value="UniProtKB-KW"/>
</dbReference>
<evidence type="ECO:0000256" key="23">
    <source>
        <dbReference type="SAM" id="MobiDB-lite"/>
    </source>
</evidence>
<dbReference type="Pfam" id="PF21138">
    <property type="entry name" value="SMUBP-2_HCS1_1B"/>
    <property type="match status" value="1"/>
</dbReference>
<gene>
    <name evidence="25" type="ORF">SeMB42_g01717</name>
</gene>
<dbReference type="InterPro" id="IPR005946">
    <property type="entry name" value="Rib-P_diPkinase"/>
</dbReference>
<dbReference type="InterPro" id="IPR041677">
    <property type="entry name" value="DNA2/NAM7_AAA_11"/>
</dbReference>
<dbReference type="Pfam" id="PF13087">
    <property type="entry name" value="AAA_12"/>
    <property type="match status" value="1"/>
</dbReference>
<evidence type="ECO:0000256" key="4">
    <source>
        <dbReference type="ARBA" id="ARBA00006478"/>
    </source>
</evidence>
<dbReference type="GO" id="GO:0009156">
    <property type="term" value="P:ribonucleoside monophosphate biosynthetic process"/>
    <property type="evidence" value="ECO:0007669"/>
    <property type="project" value="InterPro"/>
</dbReference>
<keyword evidence="16" id="KW-0347">Helicase</keyword>
<evidence type="ECO:0000313" key="25">
    <source>
        <dbReference type="EMBL" id="TPX52002.1"/>
    </source>
</evidence>
<evidence type="ECO:0000256" key="16">
    <source>
        <dbReference type="ARBA" id="ARBA00022806"/>
    </source>
</evidence>
<comment type="similarity">
    <text evidence="4">Belongs to the ribose-phosphate pyrophosphokinase family.</text>
</comment>
<dbReference type="SMART" id="SM00382">
    <property type="entry name" value="AAA"/>
    <property type="match status" value="1"/>
</dbReference>
<feature type="region of interest" description="Disordered" evidence="23">
    <location>
        <begin position="201"/>
        <end position="223"/>
    </location>
</feature>
<dbReference type="Gene3D" id="3.40.50.2020">
    <property type="match status" value="2"/>
</dbReference>
<evidence type="ECO:0000259" key="24">
    <source>
        <dbReference type="SMART" id="SM00382"/>
    </source>
</evidence>
<comment type="similarity">
    <text evidence="5">Belongs to the DNA2/NAM7 helicase family.</text>
</comment>
<dbReference type="InterPro" id="IPR019446">
    <property type="entry name" value="BMT5-like"/>
</dbReference>
<dbReference type="GO" id="GO:0005634">
    <property type="term" value="C:nucleus"/>
    <property type="evidence" value="ECO:0007669"/>
    <property type="project" value="UniProtKB-SubCell"/>
</dbReference>
<evidence type="ECO:0000256" key="12">
    <source>
        <dbReference type="ARBA" id="ARBA00022727"/>
    </source>
</evidence>
<organism evidence="25 26">
    <name type="scientific">Synchytrium endobioticum</name>
    <dbReference type="NCBI Taxonomy" id="286115"/>
    <lineage>
        <taxon>Eukaryota</taxon>
        <taxon>Fungi</taxon>
        <taxon>Fungi incertae sedis</taxon>
        <taxon>Chytridiomycota</taxon>
        <taxon>Chytridiomycota incertae sedis</taxon>
        <taxon>Chytridiomycetes</taxon>
        <taxon>Synchytriales</taxon>
        <taxon>Synchytriaceae</taxon>
        <taxon>Synchytrium</taxon>
    </lineage>
</organism>
<feature type="region of interest" description="Disordered" evidence="23">
    <location>
        <begin position="1033"/>
        <end position="1060"/>
    </location>
</feature>
<dbReference type="InterPro" id="IPR004483">
    <property type="entry name" value="SMUBP-2/Hcs1-like"/>
</dbReference>
<keyword evidence="12" id="KW-0545">Nucleotide biosynthesis</keyword>
<evidence type="ECO:0000256" key="19">
    <source>
        <dbReference type="ARBA" id="ARBA00023242"/>
    </source>
</evidence>
<dbReference type="InterPro" id="IPR050534">
    <property type="entry name" value="Coronavir_polyprotein_1ab"/>
</dbReference>
<feature type="compositionally biased region" description="Low complexity" evidence="23">
    <location>
        <begin position="205"/>
        <end position="214"/>
    </location>
</feature>
<evidence type="ECO:0000256" key="17">
    <source>
        <dbReference type="ARBA" id="ARBA00022840"/>
    </source>
</evidence>
<dbReference type="GO" id="GO:0070475">
    <property type="term" value="P:rRNA base methylation"/>
    <property type="evidence" value="ECO:0007669"/>
    <property type="project" value="InterPro"/>
</dbReference>
<protein>
    <recommendedName>
        <fullName evidence="20">Ribose-phosphate pyrophosphokinase 1</fullName>
        <ecNumber evidence="7">2.7.6.1</ecNumber>
        <ecNumber evidence="6">3.6.4.12</ecNumber>
    </recommendedName>
    <alternativeName>
        <fullName evidence="22">Phosphoribosyl pyrophosphate synthase 1</fullName>
    </alternativeName>
</protein>
<evidence type="ECO:0000256" key="11">
    <source>
        <dbReference type="ARBA" id="ARBA00022723"/>
    </source>
</evidence>
<dbReference type="GO" id="GO:0016301">
    <property type="term" value="F:kinase activity"/>
    <property type="evidence" value="ECO:0007669"/>
    <property type="project" value="UniProtKB-KW"/>
</dbReference>
<dbReference type="SUPFAM" id="SSF52540">
    <property type="entry name" value="P-loop containing nucleoside triphosphate hydrolases"/>
    <property type="match status" value="1"/>
</dbReference>
<dbReference type="InterPro" id="IPR029099">
    <property type="entry name" value="Pribosyltran_N"/>
</dbReference>
<evidence type="ECO:0000256" key="5">
    <source>
        <dbReference type="ARBA" id="ARBA00007913"/>
    </source>
</evidence>
<keyword evidence="26" id="KW-1185">Reference proteome</keyword>
<dbReference type="Pfam" id="PF10354">
    <property type="entry name" value="BMT5-like"/>
    <property type="match status" value="1"/>
</dbReference>
<comment type="catalytic activity">
    <reaction evidence="21">
        <text>D-ribose 5-phosphate + ATP = 5-phospho-alpha-D-ribose 1-diphosphate + AMP + H(+)</text>
        <dbReference type="Rhea" id="RHEA:15609"/>
        <dbReference type="ChEBI" id="CHEBI:15378"/>
        <dbReference type="ChEBI" id="CHEBI:30616"/>
        <dbReference type="ChEBI" id="CHEBI:58017"/>
        <dbReference type="ChEBI" id="CHEBI:78346"/>
        <dbReference type="ChEBI" id="CHEBI:456215"/>
        <dbReference type="EC" id="2.7.6.1"/>
    </reaction>
</comment>
<evidence type="ECO:0000256" key="14">
    <source>
        <dbReference type="ARBA" id="ARBA00022777"/>
    </source>
</evidence>
<evidence type="ECO:0000313" key="26">
    <source>
        <dbReference type="Proteomes" id="UP000317494"/>
    </source>
</evidence>
<evidence type="ECO:0000256" key="6">
    <source>
        <dbReference type="ARBA" id="ARBA00012551"/>
    </source>
</evidence>
<keyword evidence="10" id="KW-0808">Transferase</keyword>
<dbReference type="PROSITE" id="PS00114">
    <property type="entry name" value="PRPP_SYNTHASE"/>
    <property type="match status" value="1"/>
</dbReference>
<keyword evidence="9" id="KW-0597">Phosphoprotein</keyword>
<keyword evidence="18" id="KW-0460">Magnesium</keyword>
<dbReference type="CDD" id="cd06223">
    <property type="entry name" value="PRTases_typeI"/>
    <property type="match status" value="1"/>
</dbReference>
<proteinExistence type="inferred from homology"/>
<dbReference type="NCBIfam" id="TIGR01251">
    <property type="entry name" value="ribP_PPkin"/>
    <property type="match status" value="1"/>
</dbReference>
<dbReference type="STRING" id="286115.A0A507DK20"/>
<dbReference type="InterPro" id="IPR000842">
    <property type="entry name" value="PRib_PP_synth_CS"/>
</dbReference>
<keyword evidence="13" id="KW-0547">Nucleotide-binding</keyword>